<dbReference type="GO" id="GO:0004527">
    <property type="term" value="F:exonuclease activity"/>
    <property type="evidence" value="ECO:0007669"/>
    <property type="project" value="UniProtKB-KW"/>
</dbReference>
<dbReference type="GO" id="GO:0005737">
    <property type="term" value="C:cytoplasm"/>
    <property type="evidence" value="ECO:0007669"/>
    <property type="project" value="TreeGrafter"/>
</dbReference>
<evidence type="ECO:0000256" key="1">
    <source>
        <dbReference type="ARBA" id="ARBA00001936"/>
    </source>
</evidence>
<evidence type="ECO:0000256" key="7">
    <source>
        <dbReference type="ARBA" id="ARBA00022842"/>
    </source>
</evidence>
<keyword evidence="12" id="KW-1185">Reference proteome</keyword>
<keyword evidence="8" id="KW-0234">DNA repair</keyword>
<keyword evidence="4" id="KW-0479">Metal-binding</keyword>
<organism evidence="11 12">
    <name type="scientific">Rubrimonas cliftonensis</name>
    <dbReference type="NCBI Taxonomy" id="89524"/>
    <lineage>
        <taxon>Bacteria</taxon>
        <taxon>Pseudomonadati</taxon>
        <taxon>Pseudomonadota</taxon>
        <taxon>Alphaproteobacteria</taxon>
        <taxon>Rhodobacterales</taxon>
        <taxon>Paracoccaceae</taxon>
        <taxon>Rubrimonas</taxon>
    </lineage>
</organism>
<dbReference type="SUPFAM" id="SSF56219">
    <property type="entry name" value="DNase I-like"/>
    <property type="match status" value="1"/>
</dbReference>
<evidence type="ECO:0000313" key="11">
    <source>
        <dbReference type="EMBL" id="SEA86581.1"/>
    </source>
</evidence>
<dbReference type="Gene3D" id="3.60.10.10">
    <property type="entry name" value="Endonuclease/exonuclease/phosphatase"/>
    <property type="match status" value="1"/>
</dbReference>
<evidence type="ECO:0000256" key="4">
    <source>
        <dbReference type="ARBA" id="ARBA00022723"/>
    </source>
</evidence>
<feature type="signal peptide" evidence="9">
    <location>
        <begin position="1"/>
        <end position="21"/>
    </location>
</feature>
<dbReference type="PANTHER" id="PTHR15822:SF4">
    <property type="entry name" value="TYROSYL-DNA PHOSPHODIESTERASE 2"/>
    <property type="match status" value="1"/>
</dbReference>
<gene>
    <name evidence="11" type="ORF">SAMN05444370_1159</name>
</gene>
<dbReference type="InterPro" id="IPR051547">
    <property type="entry name" value="TDP2-like"/>
</dbReference>
<dbReference type="AlphaFoldDB" id="A0A1H4ENJ0"/>
<comment type="cofactor">
    <cofactor evidence="2">
        <name>Mg(2+)</name>
        <dbReference type="ChEBI" id="CHEBI:18420"/>
    </cofactor>
</comment>
<evidence type="ECO:0000256" key="9">
    <source>
        <dbReference type="SAM" id="SignalP"/>
    </source>
</evidence>
<evidence type="ECO:0000313" key="12">
    <source>
        <dbReference type="Proteomes" id="UP000198703"/>
    </source>
</evidence>
<keyword evidence="3" id="KW-0540">Nuclease</keyword>
<dbReference type="OrthoDB" id="8453560at2"/>
<evidence type="ECO:0000256" key="8">
    <source>
        <dbReference type="ARBA" id="ARBA00023204"/>
    </source>
</evidence>
<dbReference type="GO" id="GO:0004519">
    <property type="term" value="F:endonuclease activity"/>
    <property type="evidence" value="ECO:0007669"/>
    <property type="project" value="UniProtKB-KW"/>
</dbReference>
<sequence>MTMRPTQIAALLALAAGAADAQALRVMTWNINGAEATPAALEENARGALAELGPVDVVMLQEVISQDQVAAIARGFGLEHHAISDFSPPPSITRSPFSSLEVAVISRTPILGAAEWDPTGRDPNGDGFAPRVSDAAAPVEELPIDVTFADDTPDRGFLRVDLDGELSVYAVHWKSSRGESCNAADLLNALQREEQAEGLAQDLARRLSDPARTVIVGGDFNIQAPGRAARVGMDLGSDCAPAGSCDGVCGADGLDGYDDSISALLAGVSGARLLSADLDNTFIGRFFPGGAIDHLVVAGARAGAFQLASTPVVNGSSFFGSDHRPVLATASDGETDGSDRARIRALIDEMRARLTELEALIGR</sequence>
<dbReference type="GO" id="GO:0006302">
    <property type="term" value="P:double-strand break repair"/>
    <property type="evidence" value="ECO:0007669"/>
    <property type="project" value="TreeGrafter"/>
</dbReference>
<dbReference type="Proteomes" id="UP000198703">
    <property type="component" value="Unassembled WGS sequence"/>
</dbReference>
<evidence type="ECO:0000256" key="2">
    <source>
        <dbReference type="ARBA" id="ARBA00001946"/>
    </source>
</evidence>
<keyword evidence="7" id="KW-0460">Magnesium</keyword>
<name>A0A1H4ENJ0_9RHOB</name>
<keyword evidence="11" id="KW-0255">Endonuclease</keyword>
<keyword evidence="5" id="KW-0227">DNA damage</keyword>
<reference evidence="11 12" key="1">
    <citation type="submission" date="2016-10" db="EMBL/GenBank/DDBJ databases">
        <authorList>
            <person name="de Groot N.N."/>
        </authorList>
    </citation>
    <scope>NUCLEOTIDE SEQUENCE [LARGE SCALE GENOMIC DNA]</scope>
    <source>
        <strain evidence="11 12">DSM 15345</strain>
    </source>
</reference>
<dbReference type="GO" id="GO:0046872">
    <property type="term" value="F:metal ion binding"/>
    <property type="evidence" value="ECO:0007669"/>
    <property type="project" value="UniProtKB-KW"/>
</dbReference>
<dbReference type="PANTHER" id="PTHR15822">
    <property type="entry name" value="TRAF AND TNF RECEPTOR-ASSOCIATED PROTEIN"/>
    <property type="match status" value="1"/>
</dbReference>
<evidence type="ECO:0000256" key="6">
    <source>
        <dbReference type="ARBA" id="ARBA00022801"/>
    </source>
</evidence>
<dbReference type="Pfam" id="PF03372">
    <property type="entry name" value="Exo_endo_phos"/>
    <property type="match status" value="1"/>
</dbReference>
<evidence type="ECO:0000256" key="5">
    <source>
        <dbReference type="ARBA" id="ARBA00022763"/>
    </source>
</evidence>
<dbReference type="RefSeq" id="WP_093255381.1">
    <property type="nucleotide sequence ID" value="NZ_FNQM01000015.1"/>
</dbReference>
<dbReference type="InterPro" id="IPR005135">
    <property type="entry name" value="Endo/exonuclease/phosphatase"/>
</dbReference>
<dbReference type="GO" id="GO:0003697">
    <property type="term" value="F:single-stranded DNA binding"/>
    <property type="evidence" value="ECO:0007669"/>
    <property type="project" value="TreeGrafter"/>
</dbReference>
<feature type="chain" id="PRO_5011713965" evidence="9">
    <location>
        <begin position="22"/>
        <end position="363"/>
    </location>
</feature>
<dbReference type="GO" id="GO:0070260">
    <property type="term" value="F:5'-tyrosyl-DNA phosphodiesterase activity"/>
    <property type="evidence" value="ECO:0007669"/>
    <property type="project" value="TreeGrafter"/>
</dbReference>
<dbReference type="InterPro" id="IPR036691">
    <property type="entry name" value="Endo/exonu/phosph_ase_sf"/>
</dbReference>
<comment type="cofactor">
    <cofactor evidence="1">
        <name>Mn(2+)</name>
        <dbReference type="ChEBI" id="CHEBI:29035"/>
    </cofactor>
</comment>
<evidence type="ECO:0000259" key="10">
    <source>
        <dbReference type="Pfam" id="PF03372"/>
    </source>
</evidence>
<protein>
    <submittedName>
        <fullName evidence="11">Endonuclease/Exonuclease/phosphatase family protein</fullName>
    </submittedName>
</protein>
<keyword evidence="6" id="KW-0378">Hydrolase</keyword>
<evidence type="ECO:0000256" key="3">
    <source>
        <dbReference type="ARBA" id="ARBA00022722"/>
    </source>
</evidence>
<accession>A0A1H4ENJ0</accession>
<feature type="domain" description="Endonuclease/exonuclease/phosphatase" evidence="10">
    <location>
        <begin position="27"/>
        <end position="323"/>
    </location>
</feature>
<keyword evidence="9" id="KW-0732">Signal</keyword>
<dbReference type="EMBL" id="FNQM01000015">
    <property type="protein sequence ID" value="SEA86581.1"/>
    <property type="molecule type" value="Genomic_DNA"/>
</dbReference>
<keyword evidence="11" id="KW-0269">Exonuclease</keyword>
<proteinExistence type="predicted"/>